<dbReference type="PANTHER" id="PTHR48145">
    <property type="entry name" value="NUCLEAR ENVELOPE-ASSOCIATED PROTEIN 1"/>
    <property type="match status" value="1"/>
</dbReference>
<protein>
    <submittedName>
        <fullName evidence="3">Uncharacterized protein</fullName>
    </submittedName>
</protein>
<feature type="compositionally biased region" description="Polar residues" evidence="2">
    <location>
        <begin position="95"/>
        <end position="111"/>
    </location>
</feature>
<feature type="compositionally biased region" description="Low complexity" evidence="2">
    <location>
        <begin position="9"/>
        <end position="21"/>
    </location>
</feature>
<evidence type="ECO:0000256" key="1">
    <source>
        <dbReference type="SAM" id="Coils"/>
    </source>
</evidence>
<proteinExistence type="evidence at transcript level"/>
<accession>B6TCS5</accession>
<dbReference type="InterPro" id="IPR049932">
    <property type="entry name" value="NEAP1-4"/>
</dbReference>
<sequence>MSVSEKVAPLKSSVSSSSDLDPLLKDLTEKKLTFRRNVVSLAAELKDARNKLASQEQLFVKESQTRKVVETKARSMEEEVIKLQKCLQDKDEQLRSSASSTEQYLQSNDHSSLPACGSCCG</sequence>
<evidence type="ECO:0000313" key="3">
    <source>
        <dbReference type="EMBL" id="ACG34908.1"/>
    </source>
</evidence>
<name>B6TCS5_MAIZE</name>
<feature type="region of interest" description="Disordered" evidence="2">
    <location>
        <begin position="1"/>
        <end position="21"/>
    </location>
</feature>
<reference evidence="3" key="1">
    <citation type="journal article" date="2009" name="Plant Mol. Biol.">
        <title>Insights into corn genes derived from large-scale cDNA sequencing.</title>
        <authorList>
            <person name="Alexandrov N.N."/>
            <person name="Brover V.V."/>
            <person name="Freidin S."/>
            <person name="Troukhan M.E."/>
            <person name="Tatarinova T.V."/>
            <person name="Zhang H."/>
            <person name="Swaller T.J."/>
            <person name="Lu Y.P."/>
            <person name="Bouck J."/>
            <person name="Flavell R.B."/>
            <person name="Feldmann K.A."/>
        </authorList>
    </citation>
    <scope>NUCLEOTIDE SEQUENCE</scope>
</reference>
<evidence type="ECO:0000256" key="2">
    <source>
        <dbReference type="SAM" id="MobiDB-lite"/>
    </source>
</evidence>
<dbReference type="AlphaFoldDB" id="B6TCS5"/>
<dbReference type="EMBL" id="EU962790">
    <property type="protein sequence ID" value="ACG34908.1"/>
    <property type="molecule type" value="mRNA"/>
</dbReference>
<feature type="region of interest" description="Disordered" evidence="2">
    <location>
        <begin position="93"/>
        <end position="121"/>
    </location>
</feature>
<keyword evidence="1" id="KW-0175">Coiled coil</keyword>
<organism evidence="3">
    <name type="scientific">Zea mays</name>
    <name type="common">Maize</name>
    <dbReference type="NCBI Taxonomy" id="4577"/>
    <lineage>
        <taxon>Eukaryota</taxon>
        <taxon>Viridiplantae</taxon>
        <taxon>Streptophyta</taxon>
        <taxon>Embryophyta</taxon>
        <taxon>Tracheophyta</taxon>
        <taxon>Spermatophyta</taxon>
        <taxon>Magnoliopsida</taxon>
        <taxon>Liliopsida</taxon>
        <taxon>Poales</taxon>
        <taxon>Poaceae</taxon>
        <taxon>PACMAD clade</taxon>
        <taxon>Panicoideae</taxon>
        <taxon>Andropogonodae</taxon>
        <taxon>Andropogoneae</taxon>
        <taxon>Tripsacinae</taxon>
        <taxon>Zea</taxon>
    </lineage>
</organism>
<feature type="coiled-coil region" evidence="1">
    <location>
        <begin position="38"/>
        <end position="93"/>
    </location>
</feature>
<dbReference type="PANTHER" id="PTHR48145:SF5">
    <property type="entry name" value="NUCLEAR ENVELOPE-ASSOCIATED PROTEIN 2"/>
    <property type="match status" value="1"/>
</dbReference>
<dbReference type="ExpressionAtlas" id="B6TCS5">
    <property type="expression patterns" value="baseline and differential"/>
</dbReference>